<dbReference type="Gene3D" id="3.20.19.10">
    <property type="entry name" value="Aconitase, domain 4"/>
    <property type="match status" value="1"/>
</dbReference>
<evidence type="ECO:0000256" key="9">
    <source>
        <dbReference type="ARBA" id="ARBA00023239"/>
    </source>
</evidence>
<evidence type="ECO:0000256" key="8">
    <source>
        <dbReference type="ARBA" id="ARBA00022605"/>
    </source>
</evidence>
<dbReference type="EMBL" id="JAPJZH010000001">
    <property type="protein sequence ID" value="MDA4844022.1"/>
    <property type="molecule type" value="Genomic_DNA"/>
</dbReference>
<gene>
    <name evidence="12" type="primary">leuD</name>
    <name evidence="12" type="ORF">OOZ53_01615</name>
</gene>
<dbReference type="InterPro" id="IPR000573">
    <property type="entry name" value="AconitaseA/IPMdHydase_ssu_swvl"/>
</dbReference>
<comment type="catalytic activity">
    <reaction evidence="1">
        <text>(2R,3S)-3-isopropylmalate = (2S)-2-isopropylmalate</text>
        <dbReference type="Rhea" id="RHEA:32287"/>
        <dbReference type="ChEBI" id="CHEBI:1178"/>
        <dbReference type="ChEBI" id="CHEBI:35121"/>
        <dbReference type="EC" id="4.2.1.33"/>
    </reaction>
</comment>
<name>A0ABT4VH56_9HYPH</name>
<dbReference type="InterPro" id="IPR015928">
    <property type="entry name" value="Aconitase/3IPM_dehydase_swvl"/>
</dbReference>
<feature type="domain" description="Aconitase A/isopropylmalate dehydratase small subunit swivel" evidence="11">
    <location>
        <begin position="3"/>
        <end position="120"/>
    </location>
</feature>
<dbReference type="NCBIfam" id="NF002458">
    <property type="entry name" value="PRK01641.1"/>
    <property type="match status" value="1"/>
</dbReference>
<keyword evidence="8" id="KW-0028">Amino-acid biosynthesis</keyword>
<dbReference type="InterPro" id="IPR033940">
    <property type="entry name" value="IPMI_Swivel"/>
</dbReference>
<evidence type="ECO:0000259" key="11">
    <source>
        <dbReference type="Pfam" id="PF00694"/>
    </source>
</evidence>
<evidence type="ECO:0000256" key="4">
    <source>
        <dbReference type="ARBA" id="ARBA00009845"/>
    </source>
</evidence>
<sequence>MSGWTRHTGKAVALDLESVDTDQLITARFMSTPRAEGYGRFLLYDLRFDSEEQPVPDFPLNRVPDASILVARRNFGSGSSREAAVYALVDFGIRTVIAPSFGDIFASNAVNNGLLPAQADEAEIDALIDELAGGAVHATVKLEHGEIEIGSRKLAFTLDAAWREKLINGWDDIDLTEQHHPAIARYRDRRAKAQPWAFPAGQTAG</sequence>
<dbReference type="InterPro" id="IPR050075">
    <property type="entry name" value="LeuD"/>
</dbReference>
<comment type="function">
    <text evidence="2">Catalyzes the isomerization between 2-isopropylmalate and 3-isopropylmalate, via the formation of 2-isopropylmaleate.</text>
</comment>
<dbReference type="Pfam" id="PF00694">
    <property type="entry name" value="Aconitase_C"/>
    <property type="match status" value="1"/>
</dbReference>
<comment type="similarity">
    <text evidence="4">Belongs to the LeuD family. LeuD type 1 subfamily.</text>
</comment>
<comment type="caution">
    <text evidence="12">The sequence shown here is derived from an EMBL/GenBank/DDBJ whole genome shotgun (WGS) entry which is preliminary data.</text>
</comment>
<dbReference type="PANTHER" id="PTHR43345:SF5">
    <property type="entry name" value="3-ISOPROPYLMALATE DEHYDRATASE SMALL SUBUNIT"/>
    <property type="match status" value="1"/>
</dbReference>
<comment type="subunit">
    <text evidence="5">Heterodimer of LeuC and LeuD.</text>
</comment>
<accession>A0ABT4VH56</accession>
<keyword evidence="7" id="KW-0432">Leucine biosynthesis</keyword>
<dbReference type="SUPFAM" id="SSF52016">
    <property type="entry name" value="LeuD/IlvD-like"/>
    <property type="match status" value="1"/>
</dbReference>
<evidence type="ECO:0000313" key="13">
    <source>
        <dbReference type="Proteomes" id="UP001148313"/>
    </source>
</evidence>
<dbReference type="PANTHER" id="PTHR43345">
    <property type="entry name" value="3-ISOPROPYLMALATE DEHYDRATASE SMALL SUBUNIT 2-RELATED-RELATED"/>
    <property type="match status" value="1"/>
</dbReference>
<evidence type="ECO:0000313" key="12">
    <source>
        <dbReference type="EMBL" id="MDA4844022.1"/>
    </source>
</evidence>
<evidence type="ECO:0000256" key="5">
    <source>
        <dbReference type="ARBA" id="ARBA00011271"/>
    </source>
</evidence>
<keyword evidence="10" id="KW-0100">Branched-chain amino acid biosynthesis</keyword>
<evidence type="ECO:0000256" key="7">
    <source>
        <dbReference type="ARBA" id="ARBA00022430"/>
    </source>
</evidence>
<dbReference type="Proteomes" id="UP001148313">
    <property type="component" value="Unassembled WGS sequence"/>
</dbReference>
<protein>
    <recommendedName>
        <fullName evidence="6">3-isopropylmalate dehydratase</fullName>
        <ecNumber evidence="6">4.2.1.33</ecNumber>
    </recommendedName>
</protein>
<evidence type="ECO:0000256" key="10">
    <source>
        <dbReference type="ARBA" id="ARBA00023304"/>
    </source>
</evidence>
<dbReference type="InterPro" id="IPR004431">
    <property type="entry name" value="3-IsopropMal_deHydase_ssu"/>
</dbReference>
<dbReference type="NCBIfam" id="TIGR00171">
    <property type="entry name" value="leuD"/>
    <property type="match status" value="1"/>
</dbReference>
<reference evidence="12" key="1">
    <citation type="submission" date="2022-11" db="EMBL/GenBank/DDBJ databases">
        <title>Hoeflea poritis sp. nov., isolated from scleractinian coral Porites lutea.</title>
        <authorList>
            <person name="Zhang G."/>
            <person name="Wei Q."/>
            <person name="Cai L."/>
        </authorList>
    </citation>
    <scope>NUCLEOTIDE SEQUENCE</scope>
    <source>
        <strain evidence="12">E7-10</strain>
    </source>
</reference>
<dbReference type="CDD" id="cd01577">
    <property type="entry name" value="IPMI_Swivel"/>
    <property type="match status" value="1"/>
</dbReference>
<keyword evidence="13" id="KW-1185">Reference proteome</keyword>
<proteinExistence type="inferred from homology"/>
<comment type="pathway">
    <text evidence="3">Amino-acid biosynthesis; L-leucine biosynthesis; L-leucine from 3-methyl-2-oxobutanoate: step 2/4.</text>
</comment>
<dbReference type="RefSeq" id="WP_271087543.1">
    <property type="nucleotide sequence ID" value="NZ_JAPJZH010000001.1"/>
</dbReference>
<dbReference type="EC" id="4.2.1.33" evidence="6"/>
<evidence type="ECO:0000256" key="1">
    <source>
        <dbReference type="ARBA" id="ARBA00000491"/>
    </source>
</evidence>
<evidence type="ECO:0000256" key="6">
    <source>
        <dbReference type="ARBA" id="ARBA00011998"/>
    </source>
</evidence>
<dbReference type="GO" id="GO:0003861">
    <property type="term" value="F:3-isopropylmalate dehydratase activity"/>
    <property type="evidence" value="ECO:0007669"/>
    <property type="project" value="UniProtKB-EC"/>
</dbReference>
<keyword evidence="9 12" id="KW-0456">Lyase</keyword>
<organism evidence="12 13">
    <name type="scientific">Hoeflea poritis</name>
    <dbReference type="NCBI Taxonomy" id="2993659"/>
    <lineage>
        <taxon>Bacteria</taxon>
        <taxon>Pseudomonadati</taxon>
        <taxon>Pseudomonadota</taxon>
        <taxon>Alphaproteobacteria</taxon>
        <taxon>Hyphomicrobiales</taxon>
        <taxon>Rhizobiaceae</taxon>
        <taxon>Hoeflea</taxon>
    </lineage>
</organism>
<evidence type="ECO:0000256" key="2">
    <source>
        <dbReference type="ARBA" id="ARBA00002695"/>
    </source>
</evidence>
<evidence type="ECO:0000256" key="3">
    <source>
        <dbReference type="ARBA" id="ARBA00004729"/>
    </source>
</evidence>